<proteinExistence type="inferred from homology"/>
<feature type="chain" id="PRO_5046808778" description="Peptidase S1 domain-containing protein" evidence="7">
    <location>
        <begin position="27"/>
        <end position="428"/>
    </location>
</feature>
<keyword evidence="3" id="KW-0378">Hydrolase</keyword>
<gene>
    <name evidence="9" type="ORF">Air01nite_40790</name>
</gene>
<organism evidence="9 10">
    <name type="scientific">Asanoa iriomotensis</name>
    <dbReference type="NCBI Taxonomy" id="234613"/>
    <lineage>
        <taxon>Bacteria</taxon>
        <taxon>Bacillati</taxon>
        <taxon>Actinomycetota</taxon>
        <taxon>Actinomycetes</taxon>
        <taxon>Micromonosporales</taxon>
        <taxon>Micromonosporaceae</taxon>
        <taxon>Asanoa</taxon>
    </lineage>
</organism>
<feature type="compositionally biased region" description="Pro residues" evidence="6">
    <location>
        <begin position="35"/>
        <end position="49"/>
    </location>
</feature>
<dbReference type="InterPro" id="IPR033116">
    <property type="entry name" value="TRYPSIN_SER"/>
</dbReference>
<feature type="domain" description="Peptidase S1" evidence="8">
    <location>
        <begin position="215"/>
        <end position="387"/>
    </location>
</feature>
<dbReference type="PRINTS" id="PR00861">
    <property type="entry name" value="ALYTICPTASE"/>
</dbReference>
<evidence type="ECO:0000256" key="1">
    <source>
        <dbReference type="ARBA" id="ARBA00007664"/>
    </source>
</evidence>
<dbReference type="PROSITE" id="PS00135">
    <property type="entry name" value="TRYPSIN_SER"/>
    <property type="match status" value="1"/>
</dbReference>
<reference evidence="9 10" key="1">
    <citation type="submission" date="2021-01" db="EMBL/GenBank/DDBJ databases">
        <title>Whole genome shotgun sequence of Asanoa iriomotensis NBRC 100142.</title>
        <authorList>
            <person name="Komaki H."/>
            <person name="Tamura T."/>
        </authorList>
    </citation>
    <scope>NUCLEOTIDE SEQUENCE [LARGE SCALE GENOMIC DNA]</scope>
    <source>
        <strain evidence="9 10">NBRC 100142</strain>
    </source>
</reference>
<dbReference type="Proteomes" id="UP000624325">
    <property type="component" value="Unassembled WGS sequence"/>
</dbReference>
<keyword evidence="10" id="KW-1185">Reference proteome</keyword>
<dbReference type="InterPro" id="IPR018114">
    <property type="entry name" value="TRYPSIN_HIS"/>
</dbReference>
<name>A0ABQ4C5E6_9ACTN</name>
<evidence type="ECO:0000256" key="2">
    <source>
        <dbReference type="ARBA" id="ARBA00022670"/>
    </source>
</evidence>
<evidence type="ECO:0000313" key="9">
    <source>
        <dbReference type="EMBL" id="GIF57984.1"/>
    </source>
</evidence>
<sequence>MRMRAPLALTVAAALAIVAGATPAAAADDPDPRPQRPPIATPGPVPDKPPAAGAVSKEDLPAGFASWEAMFDEQNRLNDIADRIIAAGGAGYAGLIVDPTLHDVRLYWKGALPDAVARAVDTGRATAPVRVYQADYTDEELRAEAARWIASGLVSDAYPEADGSGVTVEVAGPASAGAPQLPGGARTTYSMKYGEGPVVPLEGESATASTFYRQQDTSPYWGGAQFRRPGGWVCTTGFAVTDNEGYPGMLTAGHCGTPGEQITTSSGPQNPIGQVWWDWDYQDIALIWIYSDVQGRVYTGPWNSSYGRSINSAKTNYVGNYVCVNGATSGEHCAVKVYYVSPSDVTVKAERTKNGACAVAHGDSGGPVISQSTGAAFGYGIISAGQSSVDTCEAGPFGANDGYHKVHFKGLKFALNHFGATLRTYPYY</sequence>
<evidence type="ECO:0000256" key="5">
    <source>
        <dbReference type="ARBA" id="ARBA00023157"/>
    </source>
</evidence>
<feature type="signal peptide" evidence="7">
    <location>
        <begin position="1"/>
        <end position="26"/>
    </location>
</feature>
<dbReference type="CDD" id="cd21112">
    <property type="entry name" value="alphaLP-like"/>
    <property type="match status" value="1"/>
</dbReference>
<evidence type="ECO:0000259" key="8">
    <source>
        <dbReference type="Pfam" id="PF00089"/>
    </source>
</evidence>
<evidence type="ECO:0000256" key="3">
    <source>
        <dbReference type="ARBA" id="ARBA00022801"/>
    </source>
</evidence>
<evidence type="ECO:0000313" key="10">
    <source>
        <dbReference type="Proteomes" id="UP000624325"/>
    </source>
</evidence>
<evidence type="ECO:0000256" key="4">
    <source>
        <dbReference type="ARBA" id="ARBA00022825"/>
    </source>
</evidence>
<comment type="caution">
    <text evidence="9">The sequence shown here is derived from an EMBL/GenBank/DDBJ whole genome shotgun (WGS) entry which is preliminary data.</text>
</comment>
<accession>A0ABQ4C5E6</accession>
<dbReference type="EMBL" id="BONC01000028">
    <property type="protein sequence ID" value="GIF57984.1"/>
    <property type="molecule type" value="Genomic_DNA"/>
</dbReference>
<keyword evidence="2" id="KW-0645">Protease</keyword>
<protein>
    <recommendedName>
        <fullName evidence="8">Peptidase S1 domain-containing protein</fullName>
    </recommendedName>
</protein>
<evidence type="ECO:0000256" key="6">
    <source>
        <dbReference type="SAM" id="MobiDB-lite"/>
    </source>
</evidence>
<keyword evidence="4" id="KW-0720">Serine protease</keyword>
<dbReference type="InterPro" id="IPR043504">
    <property type="entry name" value="Peptidase_S1_PA_chymotrypsin"/>
</dbReference>
<dbReference type="InterPro" id="IPR009003">
    <property type="entry name" value="Peptidase_S1_PA"/>
</dbReference>
<keyword evidence="5" id="KW-1015">Disulfide bond</keyword>
<dbReference type="InterPro" id="IPR001254">
    <property type="entry name" value="Trypsin_dom"/>
</dbReference>
<evidence type="ECO:0000256" key="7">
    <source>
        <dbReference type="SAM" id="SignalP"/>
    </source>
</evidence>
<feature type="region of interest" description="Disordered" evidence="6">
    <location>
        <begin position="23"/>
        <end position="56"/>
    </location>
</feature>
<dbReference type="Gene3D" id="2.40.10.10">
    <property type="entry name" value="Trypsin-like serine proteases"/>
    <property type="match status" value="2"/>
</dbReference>
<dbReference type="SUPFAM" id="SSF50494">
    <property type="entry name" value="Trypsin-like serine proteases"/>
    <property type="match status" value="1"/>
</dbReference>
<keyword evidence="7" id="KW-0732">Signal</keyword>
<dbReference type="Pfam" id="PF00089">
    <property type="entry name" value="Trypsin"/>
    <property type="match status" value="1"/>
</dbReference>
<dbReference type="PROSITE" id="PS00134">
    <property type="entry name" value="TRYPSIN_HIS"/>
    <property type="match status" value="1"/>
</dbReference>
<comment type="similarity">
    <text evidence="1">Belongs to the peptidase S1 family.</text>
</comment>
<dbReference type="InterPro" id="IPR001316">
    <property type="entry name" value="Pept_S1A_streptogrisin"/>
</dbReference>